<dbReference type="HOGENOM" id="CLU_1815223_0_0_1"/>
<organism evidence="2 3">
    <name type="scientific">Hapsidospora chrysogenum (strain ATCC 11550 / CBS 779.69 / DSM 880 / IAM 14645 / JCM 23072 / IMI 49137)</name>
    <name type="common">Acremonium chrysogenum</name>
    <dbReference type="NCBI Taxonomy" id="857340"/>
    <lineage>
        <taxon>Eukaryota</taxon>
        <taxon>Fungi</taxon>
        <taxon>Dikarya</taxon>
        <taxon>Ascomycota</taxon>
        <taxon>Pezizomycotina</taxon>
        <taxon>Sordariomycetes</taxon>
        <taxon>Hypocreomycetidae</taxon>
        <taxon>Hypocreales</taxon>
        <taxon>Bionectriaceae</taxon>
        <taxon>Hapsidospora</taxon>
    </lineage>
</organism>
<proteinExistence type="predicted"/>
<reference evidence="3" key="1">
    <citation type="journal article" date="2014" name="Genome Announc.">
        <title>Genome sequence and annotation of Acremonium chrysogenum, producer of the beta-lactam antibiotic cephalosporin C.</title>
        <authorList>
            <person name="Terfehr D."/>
            <person name="Dahlmann T.A."/>
            <person name="Specht T."/>
            <person name="Zadra I."/>
            <person name="Kuernsteiner H."/>
            <person name="Kueck U."/>
        </authorList>
    </citation>
    <scope>NUCLEOTIDE SEQUENCE [LARGE SCALE GENOMIC DNA]</scope>
    <source>
        <strain evidence="3">ATCC 11550 / CBS 779.69 / DSM 880 / IAM 14645 / JCM 23072 / IMI 49137</strain>
    </source>
</reference>
<sequence>MAMPPIRTAKNHTSSGAQAPAGDPPKRLLLLKSIPKGVVDAHFTSSERARLGQQHINDHGLLGLFQDCPNLNSVEVTGHSRGIQDAVAGRALDELREHPERAPKLRKLILGEGESNKVFMKAMHALTKERENRAHCHFVLTV</sequence>
<dbReference type="EMBL" id="JPKY01000030">
    <property type="protein sequence ID" value="KFH45552.1"/>
    <property type="molecule type" value="Genomic_DNA"/>
</dbReference>
<protein>
    <submittedName>
        <fullName evidence="2">Uncharacterized protein</fullName>
    </submittedName>
</protein>
<evidence type="ECO:0000256" key="1">
    <source>
        <dbReference type="SAM" id="MobiDB-lite"/>
    </source>
</evidence>
<evidence type="ECO:0000313" key="3">
    <source>
        <dbReference type="Proteomes" id="UP000029964"/>
    </source>
</evidence>
<evidence type="ECO:0000313" key="2">
    <source>
        <dbReference type="EMBL" id="KFH45552.1"/>
    </source>
</evidence>
<keyword evidence="3" id="KW-1185">Reference proteome</keyword>
<accession>A0A086T870</accession>
<name>A0A086T870_HAPC1</name>
<feature type="region of interest" description="Disordered" evidence="1">
    <location>
        <begin position="1"/>
        <end position="25"/>
    </location>
</feature>
<dbReference type="AlphaFoldDB" id="A0A086T870"/>
<comment type="caution">
    <text evidence="2">The sequence shown here is derived from an EMBL/GenBank/DDBJ whole genome shotgun (WGS) entry which is preliminary data.</text>
</comment>
<dbReference type="OrthoDB" id="550575at2759"/>
<gene>
    <name evidence="2" type="ORF">ACRE_036380</name>
</gene>
<dbReference type="Proteomes" id="UP000029964">
    <property type="component" value="Unassembled WGS sequence"/>
</dbReference>